<accession>A0A409YQ84</accession>
<evidence type="ECO:0000256" key="2">
    <source>
        <dbReference type="SAM" id="MobiDB-lite"/>
    </source>
</evidence>
<evidence type="ECO:0000259" key="3">
    <source>
        <dbReference type="PROSITE" id="PS50181"/>
    </source>
</evidence>
<proteinExistence type="predicted"/>
<comment type="caution">
    <text evidence="4">The sequence shown here is derived from an EMBL/GenBank/DDBJ whole genome shotgun (WGS) entry which is preliminary data.</text>
</comment>
<feature type="region of interest" description="Disordered" evidence="2">
    <location>
        <begin position="1030"/>
        <end position="1058"/>
    </location>
</feature>
<dbReference type="PANTHER" id="PTHR38926">
    <property type="entry name" value="F-BOX DOMAIN CONTAINING PROTEIN, EXPRESSED"/>
    <property type="match status" value="1"/>
</dbReference>
<dbReference type="InterPro" id="IPR001810">
    <property type="entry name" value="F-box_dom"/>
</dbReference>
<dbReference type="SUPFAM" id="SSF52047">
    <property type="entry name" value="RNI-like"/>
    <property type="match status" value="1"/>
</dbReference>
<dbReference type="SUPFAM" id="SSF52058">
    <property type="entry name" value="L domain-like"/>
    <property type="match status" value="1"/>
</dbReference>
<evidence type="ECO:0000256" key="1">
    <source>
        <dbReference type="SAM" id="Coils"/>
    </source>
</evidence>
<evidence type="ECO:0000313" key="4">
    <source>
        <dbReference type="EMBL" id="PPR05161.1"/>
    </source>
</evidence>
<dbReference type="PANTHER" id="PTHR38926:SF72">
    <property type="entry name" value="IM:7136021-RELATED"/>
    <property type="match status" value="1"/>
</dbReference>
<dbReference type="InParanoid" id="A0A409YQ84"/>
<dbReference type="OrthoDB" id="3244423at2759"/>
<dbReference type="InterPro" id="IPR032675">
    <property type="entry name" value="LRR_dom_sf"/>
</dbReference>
<reference evidence="4 5" key="1">
    <citation type="journal article" date="2018" name="Evol. Lett.">
        <title>Horizontal gene cluster transfer increased hallucinogenic mushroom diversity.</title>
        <authorList>
            <person name="Reynolds H.T."/>
            <person name="Vijayakumar V."/>
            <person name="Gluck-Thaler E."/>
            <person name="Korotkin H.B."/>
            <person name="Matheny P.B."/>
            <person name="Slot J.C."/>
        </authorList>
    </citation>
    <scope>NUCLEOTIDE SEQUENCE [LARGE SCALE GENOMIC DNA]</scope>
    <source>
        <strain evidence="4 5">SRW20</strain>
    </source>
</reference>
<keyword evidence="5" id="KW-1185">Reference proteome</keyword>
<dbReference type="PROSITE" id="PS50181">
    <property type="entry name" value="FBOX"/>
    <property type="match status" value="1"/>
</dbReference>
<feature type="coiled-coil region" evidence="1">
    <location>
        <begin position="1063"/>
        <end position="1090"/>
    </location>
</feature>
<name>A0A409YQ84_9AGAR</name>
<feature type="domain" description="F-box" evidence="3">
    <location>
        <begin position="67"/>
        <end position="131"/>
    </location>
</feature>
<feature type="coiled-coil region" evidence="1">
    <location>
        <begin position="605"/>
        <end position="653"/>
    </location>
</feature>
<gene>
    <name evidence="4" type="ORF">CVT26_012247</name>
</gene>
<protein>
    <recommendedName>
        <fullName evidence="3">F-box domain-containing protein</fullName>
    </recommendedName>
</protein>
<dbReference type="Proteomes" id="UP000284706">
    <property type="component" value="Unassembled WGS sequence"/>
</dbReference>
<keyword evidence="1" id="KW-0175">Coiled coil</keyword>
<dbReference type="Gene3D" id="3.80.10.10">
    <property type="entry name" value="Ribonuclease Inhibitor"/>
    <property type="match status" value="2"/>
</dbReference>
<evidence type="ECO:0000313" key="5">
    <source>
        <dbReference type="Proteomes" id="UP000284706"/>
    </source>
</evidence>
<dbReference type="STRING" id="231916.A0A409YQ84"/>
<sequence>MPAEAERAQDSGDETEVFKKLGLRLAALSQEMERIGAERRSLAFRSTKVQHEIAEVQAKRNAFRNKSLPLLNLPTEVTCAIFYYVSTDPLSIYGKQYLQDGSQLPGEVVVSLVCQRWRAIALAYSQIWSRFRFYGKELTLNLVDRLEAYTERSGTQLLDLWFRLESRQEMRLGVEENKIAEKVWGLATKHLSRWKRITVIDGQGSFFLDSMISAGLENAFAPNLESLATSSPFKRHRAYEGASLAPTIFKQGAPRLKHVLCDDSAHLCQPPLENLTTLRVEIGELEDVDAFPFSGLAFLALLELPSLENFSVSGVFFRGSHVHDERIVTVKSLKHLRCDLHEDLIQMLPFIRAPNLETLTLQHIGFRDEFDSHASACLEEPPVFPALRSLSLNFTSAPRTDAGLQYFAKMTSSITDITFVARRYEDNIFSGIMHSPNINPNWFWTKLKRITFNVAKLDKHFDDVSRFIAGRPDKGLVLRIPDYFNSTQQVELARFSTLELYSSRNPRSIHERWPPGDHDIYLDPLPDRDPFYVRQVDSSQTYPPSKRSVGWKAPERLVYTYLTQNPDCGIVFLPPDFTVAFETEVMLAGAQQAQSGSSGFDAEMSKKLELRASALSQEKARIEADQKSLALRLTEVQHEIDEIQAKRNALTNNGIPVLTLPTEITCAIFSHALEYPYPLFRQREELGGRAPGEVVISHVCQRWRSIALGYSQIWSRFCYDVKEISLHPVDRLRAYMERSGTQALELCFRLERRGPPLTVREGRITNKLLQLATEHVSRWQRITVLTGDNSFDIMNSILEHAFPTNLECFAAKSAFSDGADYIEGSDRAPTIFKHGAPKLTHVVLNGDVALLCRPPLDNITTLQVEVEVSFDTFPFSWSDFQSLLEMPHLENLSVAGVFLQAPPLRDFRIITMKNLRHVRCSMNEDLKVGIPLTFNGHLSGFMGEEEPYTFPVLRSLSLAFCFSANSQDLHYFTKMTGAVTEMTIVAQEYDNEILWEVMHNAHLDPDMCWTKLKRITLNMEDYPRNLDDIVSPSGLDHPGRQRTTAMAGSSDKDSHMSSLLDRRRLIEEEKSNLALQMRQLDHRITEIQAEYGNIYNKKIPALKLPAEITGMIFYYASSYPKENDGGRRKHLLREVVVSHVCTQWRMIALKNPRLWCSFCFDGPVSKRFPLDRFEAYMERSANLDLELWLDFSGAGASGPWNQTHAFALVQKAWVHLPRWNRVTIKTDGDIPLHTLIPLITQSHAPRLDHFGFYRYITQQYDGSTIQDLAPVIFLGGAPYLRSVMLDSTAFVVARPPLSYVTTLRIEANESDVDLTIPWSTFLQILGLPFLTNLSVSGNFFDATEVQTIEVISMPNLKHFRFRESESLSILLPFIKAPLLESLQIHDIWFPEEYNTLKPEPDEFPALQSLYLHCASFSSPHTAWYFARMTKKVTDILLSDDDYSTTALSVLLHGPHFKKKFWPKLKTLALNIYIREEEEVNDIVRFAEARGKDGFTLRLLDSMYNDWEDDYFPQCEDLARACEVDVVDSEDRNIWQRQWPPGVFNPDHLCEDDDPFDIPPQQLDYSS</sequence>
<organism evidence="4 5">
    <name type="scientific">Gymnopilus dilepis</name>
    <dbReference type="NCBI Taxonomy" id="231916"/>
    <lineage>
        <taxon>Eukaryota</taxon>
        <taxon>Fungi</taxon>
        <taxon>Dikarya</taxon>
        <taxon>Basidiomycota</taxon>
        <taxon>Agaricomycotina</taxon>
        <taxon>Agaricomycetes</taxon>
        <taxon>Agaricomycetidae</taxon>
        <taxon>Agaricales</taxon>
        <taxon>Agaricineae</taxon>
        <taxon>Hymenogastraceae</taxon>
        <taxon>Gymnopilus</taxon>
    </lineage>
</organism>
<dbReference type="EMBL" id="NHYE01000514">
    <property type="protein sequence ID" value="PPR05161.1"/>
    <property type="molecule type" value="Genomic_DNA"/>
</dbReference>